<dbReference type="PANTHER" id="PTHR45644:SF31">
    <property type="entry name" value="ATPASE FAMILY AAA DOMAIN-CONTAINING PROTEIN 1-LIKE"/>
    <property type="match status" value="1"/>
</dbReference>
<proteinExistence type="predicted"/>
<dbReference type="EMBL" id="CAUOFW020007436">
    <property type="protein sequence ID" value="CAK9179199.1"/>
    <property type="molecule type" value="Genomic_DNA"/>
</dbReference>
<keyword evidence="2" id="KW-0067">ATP-binding</keyword>
<dbReference type="InterPro" id="IPR027417">
    <property type="entry name" value="P-loop_NTPase"/>
</dbReference>
<dbReference type="InterPro" id="IPR051701">
    <property type="entry name" value="Mito_OM_Translocase_MSP1"/>
</dbReference>
<dbReference type="PANTHER" id="PTHR45644">
    <property type="entry name" value="AAA ATPASE, PUTATIVE (AFU_ORTHOLOGUE AFUA_2G12920)-RELATED-RELATED"/>
    <property type="match status" value="1"/>
</dbReference>
<evidence type="ECO:0000313" key="4">
    <source>
        <dbReference type="EMBL" id="CAK9179199.1"/>
    </source>
</evidence>
<sequence>MVLAATNHPLDLDEAILRRLPQVFENGKPNRGDRAKIPKVILKDERTDDNIDFDHIASLCEGSTGCDLLDVYKQAAYFPVRDFLQYEKNGNIGHGEPFCDMH</sequence>
<evidence type="ECO:0000256" key="1">
    <source>
        <dbReference type="ARBA" id="ARBA00022741"/>
    </source>
</evidence>
<dbReference type="GO" id="GO:0005524">
    <property type="term" value="F:ATP binding"/>
    <property type="evidence" value="ECO:0007669"/>
    <property type="project" value="UniProtKB-KW"/>
</dbReference>
<keyword evidence="1" id="KW-0547">Nucleotide-binding</keyword>
<dbReference type="Gene3D" id="1.10.8.60">
    <property type="match status" value="1"/>
</dbReference>
<evidence type="ECO:0000256" key="2">
    <source>
        <dbReference type="ARBA" id="ARBA00022840"/>
    </source>
</evidence>
<accession>A0ABC8TB32</accession>
<dbReference type="EMBL" id="CAUOFW020004636">
    <property type="protein sequence ID" value="CAK9166622.1"/>
    <property type="molecule type" value="Genomic_DNA"/>
</dbReference>
<name>A0ABC8TB32_9AQUA</name>
<dbReference type="SUPFAM" id="SSF52540">
    <property type="entry name" value="P-loop containing nucleoside triphosphate hydrolases"/>
    <property type="match status" value="1"/>
</dbReference>
<dbReference type="AlphaFoldDB" id="A0ABC8TB32"/>
<evidence type="ECO:0008006" key="6">
    <source>
        <dbReference type="Google" id="ProtNLM"/>
    </source>
</evidence>
<protein>
    <recommendedName>
        <fullName evidence="6">ATPase AAA-type core domain-containing protein</fullName>
    </recommendedName>
</protein>
<evidence type="ECO:0000313" key="5">
    <source>
        <dbReference type="Proteomes" id="UP001642360"/>
    </source>
</evidence>
<gene>
    <name evidence="3" type="ORF">ILEXP_LOCUS35849</name>
    <name evidence="4" type="ORF">ILEXP_LOCUS49139</name>
</gene>
<organism evidence="3 5">
    <name type="scientific">Ilex paraguariensis</name>
    <name type="common">yerba mate</name>
    <dbReference type="NCBI Taxonomy" id="185542"/>
    <lineage>
        <taxon>Eukaryota</taxon>
        <taxon>Viridiplantae</taxon>
        <taxon>Streptophyta</taxon>
        <taxon>Embryophyta</taxon>
        <taxon>Tracheophyta</taxon>
        <taxon>Spermatophyta</taxon>
        <taxon>Magnoliopsida</taxon>
        <taxon>eudicotyledons</taxon>
        <taxon>Gunneridae</taxon>
        <taxon>Pentapetalae</taxon>
        <taxon>asterids</taxon>
        <taxon>campanulids</taxon>
        <taxon>Aquifoliales</taxon>
        <taxon>Aquifoliaceae</taxon>
        <taxon>Ilex</taxon>
    </lineage>
</organism>
<comment type="caution">
    <text evidence="3">The sequence shown here is derived from an EMBL/GenBank/DDBJ whole genome shotgun (WGS) entry which is preliminary data.</text>
</comment>
<dbReference type="Gene3D" id="3.40.50.300">
    <property type="entry name" value="P-loop containing nucleotide triphosphate hydrolases"/>
    <property type="match status" value="1"/>
</dbReference>
<dbReference type="Proteomes" id="UP001642360">
    <property type="component" value="Unassembled WGS sequence"/>
</dbReference>
<reference evidence="3 5" key="1">
    <citation type="submission" date="2024-02" db="EMBL/GenBank/DDBJ databases">
        <authorList>
            <person name="Vignale AGUSTIN F."/>
            <person name="Sosa J E."/>
            <person name="Modenutti C."/>
        </authorList>
    </citation>
    <scope>NUCLEOTIDE SEQUENCE [LARGE SCALE GENOMIC DNA]</scope>
</reference>
<keyword evidence="5" id="KW-1185">Reference proteome</keyword>
<evidence type="ECO:0000313" key="3">
    <source>
        <dbReference type="EMBL" id="CAK9166622.1"/>
    </source>
</evidence>